<feature type="domain" description="STAS" evidence="3">
    <location>
        <begin position="1"/>
        <end position="105"/>
    </location>
</feature>
<sequence length="105" mass="11040">MVGAVAVVTVEGEVDAESAGRMAASVREGLDRTRAGFCVVDLTGVEHFGAAGLQALAATSREAENRREPLRVVVDANRPVIRPLELSGLEEVLALYHSVEQALAA</sequence>
<dbReference type="InterPro" id="IPR036513">
    <property type="entry name" value="STAS_dom_sf"/>
</dbReference>
<evidence type="ECO:0000256" key="2">
    <source>
        <dbReference type="RuleBase" id="RU003749"/>
    </source>
</evidence>
<dbReference type="Pfam" id="PF01740">
    <property type="entry name" value="STAS"/>
    <property type="match status" value="1"/>
</dbReference>
<dbReference type="Gene3D" id="3.30.750.24">
    <property type="entry name" value="STAS domain"/>
    <property type="match status" value="1"/>
</dbReference>
<dbReference type="InterPro" id="IPR002645">
    <property type="entry name" value="STAS_dom"/>
</dbReference>
<organism evidence="4 5">
    <name type="scientific">Nocardia wallacei</name>
    <dbReference type="NCBI Taxonomy" id="480035"/>
    <lineage>
        <taxon>Bacteria</taxon>
        <taxon>Bacillati</taxon>
        <taxon>Actinomycetota</taxon>
        <taxon>Actinomycetes</taxon>
        <taxon>Mycobacteriales</taxon>
        <taxon>Nocardiaceae</taxon>
        <taxon>Nocardia</taxon>
    </lineage>
</organism>
<dbReference type="GO" id="GO:0043856">
    <property type="term" value="F:anti-sigma factor antagonist activity"/>
    <property type="evidence" value="ECO:0007669"/>
    <property type="project" value="InterPro"/>
</dbReference>
<dbReference type="InterPro" id="IPR003658">
    <property type="entry name" value="Anti-sigma_ant"/>
</dbReference>
<comment type="similarity">
    <text evidence="1 2">Belongs to the anti-sigma-factor antagonist family.</text>
</comment>
<evidence type="ECO:0000313" key="4">
    <source>
        <dbReference type="EMBL" id="BCK56094.1"/>
    </source>
</evidence>
<dbReference type="PANTHER" id="PTHR33495">
    <property type="entry name" value="ANTI-SIGMA FACTOR ANTAGONIST TM_1081-RELATED-RELATED"/>
    <property type="match status" value="1"/>
</dbReference>
<dbReference type="SUPFAM" id="SSF52091">
    <property type="entry name" value="SpoIIaa-like"/>
    <property type="match status" value="1"/>
</dbReference>
<evidence type="ECO:0000256" key="1">
    <source>
        <dbReference type="ARBA" id="ARBA00009013"/>
    </source>
</evidence>
<dbReference type="Proteomes" id="UP000516173">
    <property type="component" value="Chromosome"/>
</dbReference>
<dbReference type="PROSITE" id="PS50801">
    <property type="entry name" value="STAS"/>
    <property type="match status" value="1"/>
</dbReference>
<evidence type="ECO:0000259" key="3">
    <source>
        <dbReference type="PROSITE" id="PS50801"/>
    </source>
</evidence>
<dbReference type="PANTHER" id="PTHR33495:SF2">
    <property type="entry name" value="ANTI-SIGMA FACTOR ANTAGONIST TM_1081-RELATED"/>
    <property type="match status" value="1"/>
</dbReference>
<protein>
    <recommendedName>
        <fullName evidence="2">Anti-sigma factor antagonist</fullName>
    </recommendedName>
</protein>
<keyword evidence="5" id="KW-1185">Reference proteome</keyword>
<dbReference type="EMBL" id="AP023396">
    <property type="protein sequence ID" value="BCK56094.1"/>
    <property type="molecule type" value="Genomic_DNA"/>
</dbReference>
<proteinExistence type="inferred from homology"/>
<accession>A0A7G1KSA3</accession>
<reference evidence="4 5" key="1">
    <citation type="submission" date="2020-08" db="EMBL/GenBank/DDBJ databases">
        <title>Genome Sequencing of Nocardia wallacei strain FMUON74 and assembly.</title>
        <authorList>
            <person name="Toyokawa M."/>
            <person name="Uesaka K."/>
        </authorList>
    </citation>
    <scope>NUCLEOTIDE SEQUENCE [LARGE SCALE GENOMIC DNA]</scope>
    <source>
        <strain evidence="4 5">FMUON74</strain>
    </source>
</reference>
<dbReference type="NCBIfam" id="TIGR00377">
    <property type="entry name" value="ant_ant_sig"/>
    <property type="match status" value="1"/>
</dbReference>
<dbReference type="AlphaFoldDB" id="A0A7G1KSA3"/>
<evidence type="ECO:0000313" key="5">
    <source>
        <dbReference type="Proteomes" id="UP000516173"/>
    </source>
</evidence>
<dbReference type="KEGG" id="nwl:NWFMUON74_38660"/>
<name>A0A7G1KSA3_9NOCA</name>
<gene>
    <name evidence="4" type="ORF">NWFMUON74_38660</name>
</gene>